<feature type="transmembrane region" description="Helical" evidence="1">
    <location>
        <begin position="35"/>
        <end position="56"/>
    </location>
</feature>
<protein>
    <submittedName>
        <fullName evidence="2">Uncharacterized protein</fullName>
    </submittedName>
</protein>
<feature type="transmembrane region" description="Helical" evidence="1">
    <location>
        <begin position="12"/>
        <end position="29"/>
    </location>
</feature>
<organism evidence="2">
    <name type="scientific">Uncultured archaeon GZfos26G2</name>
    <dbReference type="NCBI Taxonomy" id="3386331"/>
    <lineage>
        <taxon>Archaea</taxon>
        <taxon>Methanobacteriati</taxon>
        <taxon>Methanobacteriota</taxon>
        <taxon>Stenosarchaea group</taxon>
        <taxon>Methanomicrobia</taxon>
        <taxon>Candidatus Methanophagales</taxon>
        <taxon>Candidatus Methanophagaceae</taxon>
        <taxon>Candidatus Methanophaga</taxon>
    </lineage>
</organism>
<dbReference type="EMBL" id="AY714835">
    <property type="protein sequence ID" value="AAU82890.1"/>
    <property type="molecule type" value="Genomic_DNA"/>
</dbReference>
<keyword evidence="1" id="KW-0472">Membrane</keyword>
<dbReference type="AlphaFoldDB" id="Q64CI7"/>
<keyword evidence="1" id="KW-0812">Transmembrane</keyword>
<sequence length="181" mass="21348">MKKILDDLSISLIITLVILGFNSFIGSFLGTPKWYHYIFALIVLFLVKWLILPWVWKEIKAIKNWARKKFSKIGILNGSIFDPAKEFRCQKAWTNVTASMWNSELKRNLKTGTKIQMISTSQIDDSFSLIINPFGDIYPEKNTKSHETFDEIKNFIKQGGHFCLYWWRFLFSSRYNTFTRI</sequence>
<keyword evidence="1" id="KW-1133">Transmembrane helix</keyword>
<reference evidence="2" key="1">
    <citation type="journal article" date="2004" name="Science">
        <title>Reverse methanogenesis: testing the hypothesis with environmental genomics.</title>
        <authorList>
            <person name="Hallam S.J."/>
            <person name="Putnam N."/>
            <person name="Preston C.M."/>
            <person name="Detter J.C."/>
            <person name="Rokhsar D."/>
            <person name="Richardson P.M."/>
            <person name="DeLong E.F."/>
        </authorList>
    </citation>
    <scope>NUCLEOTIDE SEQUENCE</scope>
</reference>
<proteinExistence type="predicted"/>
<name>Q64CI7_UNCAG</name>
<evidence type="ECO:0000256" key="1">
    <source>
        <dbReference type="SAM" id="Phobius"/>
    </source>
</evidence>
<accession>Q64CI7</accession>
<evidence type="ECO:0000313" key="2">
    <source>
        <dbReference type="EMBL" id="AAU82890.1"/>
    </source>
</evidence>
<gene>
    <name evidence="2" type="ORF">GZ22D9_49</name>
</gene>